<feature type="compositionally biased region" description="Basic and acidic residues" evidence="5">
    <location>
        <begin position="653"/>
        <end position="666"/>
    </location>
</feature>
<feature type="region of interest" description="Disordered" evidence="5">
    <location>
        <begin position="478"/>
        <end position="540"/>
    </location>
</feature>
<evidence type="ECO:0000259" key="6">
    <source>
        <dbReference type="PROSITE" id="PS50021"/>
    </source>
</evidence>
<dbReference type="GO" id="GO:0005768">
    <property type="term" value="C:endosome"/>
    <property type="evidence" value="ECO:0007669"/>
    <property type="project" value="UniProtKB-SubCell"/>
</dbReference>
<evidence type="ECO:0000256" key="1">
    <source>
        <dbReference type="ARBA" id="ARBA00004177"/>
    </source>
</evidence>
<comment type="subcellular location">
    <subcellularLocation>
        <location evidence="1">Endosome</location>
    </subcellularLocation>
</comment>
<evidence type="ECO:0000256" key="5">
    <source>
        <dbReference type="SAM" id="MobiDB-lite"/>
    </source>
</evidence>
<evidence type="ECO:0008006" key="10">
    <source>
        <dbReference type="Google" id="ProtNLM"/>
    </source>
</evidence>
<keyword evidence="2" id="KW-0597">Phosphoprotein</keyword>
<feature type="compositionally biased region" description="Basic and acidic residues" evidence="5">
    <location>
        <begin position="596"/>
        <end position="616"/>
    </location>
</feature>
<dbReference type="Pfam" id="PF12130">
    <property type="entry name" value="bMERB_dom"/>
    <property type="match status" value="1"/>
</dbReference>
<feature type="non-terminal residue" evidence="8">
    <location>
        <position position="1"/>
    </location>
</feature>
<feature type="region of interest" description="Disordered" evidence="5">
    <location>
        <begin position="746"/>
        <end position="769"/>
    </location>
</feature>
<dbReference type="InterPro" id="IPR001715">
    <property type="entry name" value="CH_dom"/>
</dbReference>
<dbReference type="PROSITE" id="PS50021">
    <property type="entry name" value="CH"/>
    <property type="match status" value="1"/>
</dbReference>
<evidence type="ECO:0000259" key="7">
    <source>
        <dbReference type="PROSITE" id="PS51848"/>
    </source>
</evidence>
<dbReference type="Proteomes" id="UP000326458">
    <property type="component" value="Unassembled WGS sequence"/>
</dbReference>
<feature type="compositionally biased region" description="Basic and acidic residues" evidence="5">
    <location>
        <begin position="486"/>
        <end position="496"/>
    </location>
</feature>
<evidence type="ECO:0000313" key="9">
    <source>
        <dbReference type="Proteomes" id="UP000326458"/>
    </source>
</evidence>
<dbReference type="SMART" id="SM01203">
    <property type="entry name" value="DUF3585"/>
    <property type="match status" value="1"/>
</dbReference>
<accession>A0A5N3W9W4</accession>
<evidence type="ECO:0000256" key="3">
    <source>
        <dbReference type="ARBA" id="ARBA00022753"/>
    </source>
</evidence>
<feature type="region of interest" description="Disordered" evidence="5">
    <location>
        <begin position="594"/>
        <end position="673"/>
    </location>
</feature>
<reference evidence="8 9" key="1">
    <citation type="submission" date="2019-06" db="EMBL/GenBank/DDBJ databases">
        <title>Discovery of a novel chromosome fission-fusion reversal in muntjac.</title>
        <authorList>
            <person name="Mudd A.B."/>
            <person name="Bredeson J.V."/>
            <person name="Baum R."/>
            <person name="Hockemeyer D."/>
            <person name="Rokhsar D.S."/>
        </authorList>
    </citation>
    <scope>NUCLEOTIDE SEQUENCE [LARGE SCALE GENOMIC DNA]</scope>
    <source>
        <strain evidence="8">UTSW_UCB_Mm</strain>
        <tissue evidence="8">Fibroblast cell line</tissue>
    </source>
</reference>
<gene>
    <name evidence="8" type="ORF">FD754_002390</name>
</gene>
<dbReference type="AlphaFoldDB" id="A0A5N3W9W4"/>
<dbReference type="CDD" id="cd21254">
    <property type="entry name" value="CH_EHBP1"/>
    <property type="match status" value="1"/>
</dbReference>
<dbReference type="PANTHER" id="PTHR23167">
    <property type="entry name" value="CALPONIN HOMOLOGY DOMAIN-CONTAINING PROTEIN DDB_G0272472-RELATED"/>
    <property type="match status" value="1"/>
</dbReference>
<feature type="compositionally biased region" description="Basic and acidic residues" evidence="5">
    <location>
        <begin position="808"/>
        <end position="847"/>
    </location>
</feature>
<dbReference type="FunFam" id="1.10.418.10:FF:000023">
    <property type="entry name" value="EH domain-binding protein 1 isoform X1"/>
    <property type="match status" value="1"/>
</dbReference>
<dbReference type="InterPro" id="IPR050540">
    <property type="entry name" value="F-actin_Monoox_Mical"/>
</dbReference>
<feature type="domain" description="BMERB" evidence="7">
    <location>
        <begin position="875"/>
        <end position="936"/>
    </location>
</feature>
<evidence type="ECO:0000256" key="2">
    <source>
        <dbReference type="ARBA" id="ARBA00022553"/>
    </source>
</evidence>
<feature type="compositionally biased region" description="Polar residues" evidence="5">
    <location>
        <begin position="517"/>
        <end position="529"/>
    </location>
</feature>
<feature type="compositionally biased region" description="Basic and acidic residues" evidence="5">
    <location>
        <begin position="933"/>
        <end position="955"/>
    </location>
</feature>
<dbReference type="Gene3D" id="1.10.418.10">
    <property type="entry name" value="Calponin-like domain"/>
    <property type="match status" value="1"/>
</dbReference>
<dbReference type="PROSITE" id="PS51848">
    <property type="entry name" value="BMERB"/>
    <property type="match status" value="1"/>
</dbReference>
<dbReference type="SMART" id="SM00033">
    <property type="entry name" value="CH"/>
    <property type="match status" value="1"/>
</dbReference>
<evidence type="ECO:0000256" key="4">
    <source>
        <dbReference type="ARBA" id="ARBA00023054"/>
    </source>
</evidence>
<organism evidence="8 9">
    <name type="scientific">Muntiacus muntjak</name>
    <name type="common">Barking deer</name>
    <name type="synonym">Indian muntjac</name>
    <dbReference type="NCBI Taxonomy" id="9888"/>
    <lineage>
        <taxon>Eukaryota</taxon>
        <taxon>Metazoa</taxon>
        <taxon>Chordata</taxon>
        <taxon>Craniata</taxon>
        <taxon>Vertebrata</taxon>
        <taxon>Euteleostomi</taxon>
        <taxon>Mammalia</taxon>
        <taxon>Eutheria</taxon>
        <taxon>Laurasiatheria</taxon>
        <taxon>Artiodactyla</taxon>
        <taxon>Ruminantia</taxon>
        <taxon>Pecora</taxon>
        <taxon>Cervidae</taxon>
        <taxon>Muntiacinae</taxon>
        <taxon>Muntiacus</taxon>
    </lineage>
</organism>
<dbReference type="InterPro" id="IPR036872">
    <property type="entry name" value="CH_dom_sf"/>
</dbReference>
<proteinExistence type="predicted"/>
<feature type="domain" description="Calponin-homology (CH)" evidence="6">
    <location>
        <begin position="304"/>
        <end position="409"/>
    </location>
</feature>
<keyword evidence="4" id="KW-0175">Coiled coil</keyword>
<feature type="region of interest" description="Disordered" evidence="5">
    <location>
        <begin position="922"/>
        <end position="955"/>
    </location>
</feature>
<keyword evidence="9" id="KW-1185">Reference proteome</keyword>
<dbReference type="InterPro" id="IPR022735">
    <property type="entry name" value="bMERB_dom"/>
</dbReference>
<dbReference type="Pfam" id="PF00307">
    <property type="entry name" value="CH"/>
    <property type="match status" value="1"/>
</dbReference>
<comment type="caution">
    <text evidence="8">The sequence shown here is derived from an EMBL/GenBank/DDBJ whole genome shotgun (WGS) entry which is preliminary data.</text>
</comment>
<dbReference type="SUPFAM" id="SSF47576">
    <property type="entry name" value="Calponin-homology domain, CH-domain"/>
    <property type="match status" value="1"/>
</dbReference>
<feature type="compositionally biased region" description="Polar residues" evidence="5">
    <location>
        <begin position="746"/>
        <end position="758"/>
    </location>
</feature>
<dbReference type="EMBL" id="VCEA01000001">
    <property type="protein sequence ID" value="KAB0358234.1"/>
    <property type="molecule type" value="Genomic_DNA"/>
</dbReference>
<name>A0A5N3W9W4_MUNMU</name>
<feature type="region of interest" description="Disordered" evidence="5">
    <location>
        <begin position="807"/>
        <end position="847"/>
    </location>
</feature>
<keyword evidence="3" id="KW-0967">Endosome</keyword>
<protein>
    <recommendedName>
        <fullName evidence="10">Calponin-homology (CH) domain-containing protein</fullName>
    </recommendedName>
</protein>
<sequence length="955" mass="107300">VETLKEFAVQCSRKLLRAIPRGIYACISGRRRNSQRESSHNQRGIEPTSALQVDYLPLSHWPSQENWEDHLIVQTLIILIVTLPFEQVNLVQSDQGKECKQCNDGRRQWHPTPVLLPGKSHGWRSLVGCSPWGSKESDMTEQLHFHFSLSCIGEGNGNPLQCSCLENPRDGGPFSTPGNLSDQGIKPVGQMVKNPLASAGEVRDMGLIPELGRSPGGENGNPSISCVARVFSLLNSNDIEVNNSCASSSLPFHMLQSPYKLNKPPCPSPTPGVYPNSCSLSWRRLRTVSSSPSPIPSPVLGRKPNASQSLLVWCKEVTKNYRGVKITNFTTSWRNGLSFCAILHHFRPDLIDYKSLNPQDIKENNKKAYDGFASIGISRLLEPSDMVLLAIPDKLTVMTYLYQIRAHFSGQELNVVQIEENSSKSTYKVGNYETDTNSSVDQEKFYAELGDLKREPPLQQPPSGVVDFTSQDESVFVNDSGVGESESEHQTPDDHLSPNTASPHCRRTKSDTEPQKSKSQQSSGRTSGSDDPGICYNTDSNHAQVSLGKKRLLKTETLELSDLYVSDKKKDVSPPFICEESDEQKLQNLDISGTLEQEKLDNSRPLECRSDPESPVKKPSLSPTSKLGYLYNRDADLAKKKRTSLRQTESDSDADRPTLNHADHSAKTVQHRMLSRQEELKERARVLLEQARRDAALKAGNKQHTNAATPLCSRQLSDVRDTEQDAKLADLKLKKLLDTQPQVVNSLSSTTQKAVNESSEQDIKNGTEDLRTERLQKATERFRNPVVFSKDATVRKTQLQSFSQYVENRPEMKRQRSIQEDTKKGNEEKAAITETQRKPSEDEVLNKGFKDTSQYVVGELAALENEQKQIDTRAALVEKRLRYLMDTDWQKTEAQKRREQLLLDELVALVDKRDALVRDLDAQEKQAEEEDEHLERTLEQNKGKMAKKEEKCVLQ</sequence>
<dbReference type="PANTHER" id="PTHR23167:SF43">
    <property type="entry name" value="EH DOMAIN-BINDING PROTEIN 1"/>
    <property type="match status" value="1"/>
</dbReference>
<evidence type="ECO:0000313" key="8">
    <source>
        <dbReference type="EMBL" id="KAB0358234.1"/>
    </source>
</evidence>